<dbReference type="EMBL" id="OY882858">
    <property type="protein sequence ID" value="CAK6431888.1"/>
    <property type="molecule type" value="Genomic_DNA"/>
</dbReference>
<evidence type="ECO:0000313" key="3">
    <source>
        <dbReference type="EMBL" id="CAK6431888.1"/>
    </source>
</evidence>
<feature type="region of interest" description="Disordered" evidence="1">
    <location>
        <begin position="57"/>
        <end position="94"/>
    </location>
</feature>
<evidence type="ECO:0000256" key="1">
    <source>
        <dbReference type="SAM" id="MobiDB-lite"/>
    </source>
</evidence>
<sequence>MRLSEGAWLTLLVPLPLATLDVGLSHVREISQSTRPVTERQRLGVFLHVRLPWRHLDTGKRKQGRKHPGRGLCPSQEVDTVTSPQGRESTAQESLRDLAARKQIDGALRTDTDHWHAPCWGAEGEHTRESLGEEFRSPYPILLSPDLPLAEAGLTAEVWAEPRAQICTGLSMTVGTEQSWWPRSCGWGHTHRPGSVPFPPPSHYLSPCGEMKPGQNACAPGPPPLI</sequence>
<keyword evidence="2" id="KW-0732">Signal</keyword>
<gene>
    <name evidence="3" type="ORF">MPIPNATIZW_LOCUS194</name>
</gene>
<dbReference type="Proteomes" id="UP001314169">
    <property type="component" value="Chromosome 1"/>
</dbReference>
<name>A0ABN9Z346_PIPNA</name>
<reference evidence="3" key="1">
    <citation type="submission" date="2023-12" db="EMBL/GenBank/DDBJ databases">
        <authorList>
            <person name="Brown T."/>
        </authorList>
    </citation>
    <scope>NUCLEOTIDE SEQUENCE</scope>
</reference>
<feature type="compositionally biased region" description="Polar residues" evidence="1">
    <location>
        <begin position="77"/>
        <end position="93"/>
    </location>
</feature>
<organism evidence="3 4">
    <name type="scientific">Pipistrellus nathusii</name>
    <name type="common">Nathusius' pipistrelle</name>
    <dbReference type="NCBI Taxonomy" id="59473"/>
    <lineage>
        <taxon>Eukaryota</taxon>
        <taxon>Metazoa</taxon>
        <taxon>Chordata</taxon>
        <taxon>Craniata</taxon>
        <taxon>Vertebrata</taxon>
        <taxon>Euteleostomi</taxon>
        <taxon>Mammalia</taxon>
        <taxon>Eutheria</taxon>
        <taxon>Laurasiatheria</taxon>
        <taxon>Chiroptera</taxon>
        <taxon>Yangochiroptera</taxon>
        <taxon>Vespertilionidae</taxon>
        <taxon>Pipistrellus</taxon>
    </lineage>
</organism>
<feature type="chain" id="PRO_5045784080" evidence="2">
    <location>
        <begin position="19"/>
        <end position="226"/>
    </location>
</feature>
<protein>
    <submittedName>
        <fullName evidence="3">Uncharacterized protein</fullName>
    </submittedName>
</protein>
<accession>A0ABN9Z346</accession>
<keyword evidence="4" id="KW-1185">Reference proteome</keyword>
<evidence type="ECO:0000313" key="4">
    <source>
        <dbReference type="Proteomes" id="UP001314169"/>
    </source>
</evidence>
<feature type="signal peptide" evidence="2">
    <location>
        <begin position="1"/>
        <end position="18"/>
    </location>
</feature>
<proteinExistence type="predicted"/>
<evidence type="ECO:0000256" key="2">
    <source>
        <dbReference type="SAM" id="SignalP"/>
    </source>
</evidence>